<gene>
    <name evidence="10" type="primary">TDRD7</name>
    <name evidence="10" type="synonym">tdrd7a</name>
</gene>
<evidence type="ECO:0000256" key="5">
    <source>
        <dbReference type="ARBA" id="ARBA00022871"/>
    </source>
</evidence>
<evidence type="ECO:0000313" key="10">
    <source>
        <dbReference type="Ensembl" id="ENSECRP00000033830.1"/>
    </source>
</evidence>
<proteinExistence type="predicted"/>
<keyword evidence="6" id="KW-0694">RNA-binding</keyword>
<keyword evidence="11" id="KW-1185">Reference proteome</keyword>
<evidence type="ECO:0000256" key="2">
    <source>
        <dbReference type="ARBA" id="ARBA00022490"/>
    </source>
</evidence>
<dbReference type="FunFam" id="2.30.30.140:FF:000065">
    <property type="entry name" value="tudor domain-containing protein 7"/>
    <property type="match status" value="1"/>
</dbReference>
<dbReference type="Ensembl" id="ENSECRT00000034563.1">
    <property type="protein sequence ID" value="ENSECRP00000033830.1"/>
    <property type="gene ID" value="ENSECRG00000022879.1"/>
</dbReference>
<feature type="domain" description="Tudor" evidence="8">
    <location>
        <begin position="450"/>
        <end position="508"/>
    </location>
</feature>
<keyword evidence="5" id="KW-0744">Spermatogenesis</keyword>
<dbReference type="Proteomes" id="UP000694620">
    <property type="component" value="Chromosome 7"/>
</dbReference>
<dbReference type="GO" id="GO:0003723">
    <property type="term" value="F:RNA binding"/>
    <property type="evidence" value="ECO:0007669"/>
    <property type="project" value="UniProtKB-KW"/>
</dbReference>
<comment type="subcellular location">
    <subcellularLocation>
        <location evidence="1">Cytoplasm</location>
    </subcellularLocation>
</comment>
<dbReference type="PANTHER" id="PTHR22948:SF14">
    <property type="entry name" value="TUDOR DOMAIN-CONTAINING PROTEIN 7"/>
    <property type="match status" value="1"/>
</dbReference>
<dbReference type="PROSITE" id="PS51644">
    <property type="entry name" value="HTH_OST"/>
    <property type="match status" value="2"/>
</dbReference>
<dbReference type="InterPro" id="IPR041966">
    <property type="entry name" value="LOTUS-like"/>
</dbReference>
<evidence type="ECO:0000256" key="4">
    <source>
        <dbReference type="ARBA" id="ARBA00022782"/>
    </source>
</evidence>
<dbReference type="Gene3D" id="3.30.420.610">
    <property type="entry name" value="LOTUS domain-like"/>
    <property type="match status" value="3"/>
</dbReference>
<dbReference type="Pfam" id="PF00567">
    <property type="entry name" value="TUDOR"/>
    <property type="match status" value="3"/>
</dbReference>
<dbReference type="GO" id="GO:0007283">
    <property type="term" value="P:spermatogenesis"/>
    <property type="evidence" value="ECO:0007669"/>
    <property type="project" value="UniProtKB-KW"/>
</dbReference>
<protein>
    <submittedName>
        <fullName evidence="10">Tudor domain containing 7 b</fullName>
    </submittedName>
</protein>
<dbReference type="SMART" id="SM00333">
    <property type="entry name" value="TUDOR"/>
    <property type="match status" value="3"/>
</dbReference>
<accession>A0A8C4TNJ3</accession>
<evidence type="ECO:0000259" key="9">
    <source>
        <dbReference type="PROSITE" id="PS51644"/>
    </source>
</evidence>
<reference evidence="10" key="3">
    <citation type="submission" date="2025-09" db="UniProtKB">
        <authorList>
            <consortium name="Ensembl"/>
        </authorList>
    </citation>
    <scope>IDENTIFICATION</scope>
</reference>
<reference evidence="10" key="2">
    <citation type="submission" date="2025-08" db="UniProtKB">
        <authorList>
            <consortium name="Ensembl"/>
        </authorList>
    </citation>
    <scope>IDENTIFICATION</scope>
</reference>
<keyword evidence="2" id="KW-0963">Cytoplasm</keyword>
<dbReference type="InterPro" id="IPR025605">
    <property type="entry name" value="OST-HTH/LOTUS_dom"/>
</dbReference>
<dbReference type="InterPro" id="IPR037978">
    <property type="entry name" value="TDRD7_LOTUS_3"/>
</dbReference>
<dbReference type="OrthoDB" id="10034606at2759"/>
<dbReference type="GeneTree" id="ENSGT00890000139482"/>
<keyword evidence="4" id="KW-0221">Differentiation</keyword>
<dbReference type="Gene3D" id="2.30.30.140">
    <property type="match status" value="3"/>
</dbReference>
<sequence>MEEKEVTNKMLRAVLQSHKDGVSLAQLQSEYRSLTGEIIPYRKFGFATLELYVRSIPSVVKLDIRSGETVCFAAICKETAHLAQLVARQKCSKKRSGGSRLVNCQIRRKEPRFTMSPVKLKSSLRQPAAAGRGVKPPAQSASRPARALDVLMPKAPAGRDGFESWQTLPLKIQKASLRSPAQANASALPSVKPKMPNKDYNVSLVQTRLKDILAKFSHGIWISSLPQFYRKLYGEEWPKEAFKDLEHWSHICMIEKSGISELLYPVQTHMQVQSSAAPGRMSSLLTRSASPAHIQLPEVPVEIRVKLAELLDRYSSGLWAAALPKLFQDAYKMKFPEYMLDNLDVLSDICTVDYPIPDNKKKAILYARIADENQNKVSLRRTQNCEDVGRGSVPQLELPKEEYPSVLVVEGSNTNEVVLRYIGKGYSQAQEAMEDEMKVFYHVKEHSAVRSPYGGQLVAAQTEDDEILRAQVCEVKGGKVKVFYVDHGFFEIVPRSRLLELEEHFCALPFQAAKCRLAGLESFSKEPAVLERFDAIACGKILLAEILERSKTPLVVLYDTSQDDDININAMCLKAVVDKSLELPLKVDCLYSGVFVTHVSSSGTLYCRFPSKGQQRLTETLEKIESYFHSKVMSDFLVSLPFCGKLCLVQSKGMWSRVEVANLHGSRVVDIVFVDTGMPASVEVIELREIPSLYLRDLISIPPQAVKCCLAELCAVGSWTPDAVLWLRQAVLNCADCSVKVARRDELLGLLHIHLFISVNFYKTGQSINMRMAQSELWQHQKDVLLSSCPRRPLSGEGSGPQAQGHSKLSSDLQMPLLQLPPSGQNMDVFISLACHPGHFVLQLWQELYKLDVLLGEMILYYNKLEEHRAPIVQNQIYAAKVDNKWQRVLVKGVLKTGLVSVYELDYGRYELVSCTRVHPLIEEFRQLPFQAVRAQLAGVNNTQWSEEAGIFFRQHVEKRALVAQIKAVHDGPQSWDRRLQVYLVDTSEDADIWIHKIMSTFTEARSLAGDVAL</sequence>
<dbReference type="AlphaFoldDB" id="A0A8C4TNJ3"/>
<dbReference type="GO" id="GO:0030154">
    <property type="term" value="P:cell differentiation"/>
    <property type="evidence" value="ECO:0007669"/>
    <property type="project" value="UniProtKB-KW"/>
</dbReference>
<feature type="domain" description="HTH OST-type" evidence="9">
    <location>
        <begin position="201"/>
        <end position="274"/>
    </location>
</feature>
<organism evidence="10 11">
    <name type="scientific">Erpetoichthys calabaricus</name>
    <name type="common">Rope fish</name>
    <name type="synonym">Calamoichthys calabaricus</name>
    <dbReference type="NCBI Taxonomy" id="27687"/>
    <lineage>
        <taxon>Eukaryota</taxon>
        <taxon>Metazoa</taxon>
        <taxon>Chordata</taxon>
        <taxon>Craniata</taxon>
        <taxon>Vertebrata</taxon>
        <taxon>Euteleostomi</taxon>
        <taxon>Actinopterygii</taxon>
        <taxon>Polypteriformes</taxon>
        <taxon>Polypteridae</taxon>
        <taxon>Erpetoichthys</taxon>
    </lineage>
</organism>
<dbReference type="Pfam" id="PF12872">
    <property type="entry name" value="OST-HTH"/>
    <property type="match status" value="2"/>
</dbReference>
<dbReference type="SUPFAM" id="SSF63748">
    <property type="entry name" value="Tudor/PWWP/MBT"/>
    <property type="match status" value="3"/>
</dbReference>
<feature type="region of interest" description="Disordered" evidence="7">
    <location>
        <begin position="124"/>
        <end position="143"/>
    </location>
</feature>
<dbReference type="PANTHER" id="PTHR22948">
    <property type="entry name" value="TUDOR DOMAIN CONTAINING PROTEIN"/>
    <property type="match status" value="1"/>
</dbReference>
<name>A0A8C4TNJ3_ERPCA</name>
<evidence type="ECO:0000313" key="11">
    <source>
        <dbReference type="Proteomes" id="UP000694620"/>
    </source>
</evidence>
<evidence type="ECO:0000256" key="1">
    <source>
        <dbReference type="ARBA" id="ARBA00004496"/>
    </source>
</evidence>
<dbReference type="CDD" id="cd09974">
    <property type="entry name" value="LOTUS_3_TDRD7"/>
    <property type="match status" value="1"/>
</dbReference>
<evidence type="ECO:0000259" key="8">
    <source>
        <dbReference type="PROSITE" id="PS50304"/>
    </source>
</evidence>
<dbReference type="InterPro" id="IPR002999">
    <property type="entry name" value="Tudor"/>
</dbReference>
<evidence type="ECO:0000256" key="7">
    <source>
        <dbReference type="SAM" id="MobiDB-lite"/>
    </source>
</evidence>
<dbReference type="PROSITE" id="PS50304">
    <property type="entry name" value="TUDOR"/>
    <property type="match status" value="1"/>
</dbReference>
<dbReference type="GO" id="GO:0005737">
    <property type="term" value="C:cytoplasm"/>
    <property type="evidence" value="ECO:0007669"/>
    <property type="project" value="UniProtKB-SubCell"/>
</dbReference>
<dbReference type="InterPro" id="IPR035437">
    <property type="entry name" value="SNase_OB-fold_sf"/>
</dbReference>
<feature type="domain" description="HTH OST-type" evidence="9">
    <location>
        <begin position="2"/>
        <end position="77"/>
    </location>
</feature>
<dbReference type="Gene3D" id="2.40.50.90">
    <property type="match status" value="2"/>
</dbReference>
<keyword evidence="3" id="KW-0677">Repeat</keyword>
<evidence type="ECO:0000256" key="3">
    <source>
        <dbReference type="ARBA" id="ARBA00022737"/>
    </source>
</evidence>
<dbReference type="InterPro" id="IPR050621">
    <property type="entry name" value="Tudor_domain_containing"/>
</dbReference>
<reference evidence="10" key="1">
    <citation type="submission" date="2021-06" db="EMBL/GenBank/DDBJ databases">
        <authorList>
            <consortium name="Wellcome Sanger Institute Data Sharing"/>
        </authorList>
    </citation>
    <scope>NUCLEOTIDE SEQUENCE [LARGE SCALE GENOMIC DNA]</scope>
</reference>
<evidence type="ECO:0000256" key="6">
    <source>
        <dbReference type="ARBA" id="ARBA00022884"/>
    </source>
</evidence>